<keyword evidence="4" id="KW-1185">Reference proteome</keyword>
<organism evidence="3 4">
    <name type="scientific">Chrysochromulina tobinii</name>
    <dbReference type="NCBI Taxonomy" id="1460289"/>
    <lineage>
        <taxon>Eukaryota</taxon>
        <taxon>Haptista</taxon>
        <taxon>Haptophyta</taxon>
        <taxon>Prymnesiophyceae</taxon>
        <taxon>Prymnesiales</taxon>
        <taxon>Chrysochromulinaceae</taxon>
        <taxon>Chrysochromulina</taxon>
    </lineage>
</organism>
<evidence type="ECO:0000256" key="2">
    <source>
        <dbReference type="SAM" id="MobiDB-lite"/>
    </source>
</evidence>
<name>A0A0M0K1W0_9EUKA</name>
<sequence length="306" mass="33740">MLSYLRLSDGSDEEVRQRAFAIFSETLESAQEHTVMVSKALAASAEAAARQAIEQRANEDSESKWLRQGLSIMLHQLQGVLKIRKEDAEGMFQAISGAELTTASERFVSAIGERIGTLEAADARRTELEAIVGAHSEELREARLGASMTLEHAHQMVERCVAAEKERHALDTARATSAADEARAAAQKERDEAQKQLKEQQLRHAIELAKAKAAAEAELDARSQQFAADLRALNASYREARDELGVLTQQLREVRRAKAAAERALREGLDHAQARQDDADARLFERSQLAVQLAGHASKVIAIEFH</sequence>
<dbReference type="AlphaFoldDB" id="A0A0M0K1W0"/>
<accession>A0A0M0K1W0</accession>
<keyword evidence="1" id="KW-0175">Coiled coil</keyword>
<feature type="region of interest" description="Disordered" evidence="2">
    <location>
        <begin position="171"/>
        <end position="197"/>
    </location>
</feature>
<protein>
    <submittedName>
        <fullName evidence="3">Uncharacterized protein</fullName>
    </submittedName>
</protein>
<comment type="caution">
    <text evidence="3">The sequence shown here is derived from an EMBL/GenBank/DDBJ whole genome shotgun (WGS) entry which is preliminary data.</text>
</comment>
<gene>
    <name evidence="3" type="ORF">Ctob_009036</name>
</gene>
<reference evidence="4" key="1">
    <citation type="journal article" date="2015" name="PLoS Genet.">
        <title>Genome Sequence and Transcriptome Analyses of Chrysochromulina tobin: Metabolic Tools for Enhanced Algal Fitness in the Prominent Order Prymnesiales (Haptophyceae).</title>
        <authorList>
            <person name="Hovde B.T."/>
            <person name="Deodato C.R."/>
            <person name="Hunsperger H.M."/>
            <person name="Ryken S.A."/>
            <person name="Yost W."/>
            <person name="Jha R.K."/>
            <person name="Patterson J."/>
            <person name="Monnat R.J. Jr."/>
            <person name="Barlow S.B."/>
            <person name="Starkenburg S.R."/>
            <person name="Cattolico R.A."/>
        </authorList>
    </citation>
    <scope>NUCLEOTIDE SEQUENCE</scope>
    <source>
        <strain evidence="4">CCMP291</strain>
    </source>
</reference>
<feature type="coiled-coil region" evidence="1">
    <location>
        <begin position="230"/>
        <end position="267"/>
    </location>
</feature>
<dbReference type="EMBL" id="JWZX01001685">
    <property type="protein sequence ID" value="KOO32799.1"/>
    <property type="molecule type" value="Genomic_DNA"/>
</dbReference>
<evidence type="ECO:0000256" key="1">
    <source>
        <dbReference type="SAM" id="Coils"/>
    </source>
</evidence>
<evidence type="ECO:0000313" key="3">
    <source>
        <dbReference type="EMBL" id="KOO32799.1"/>
    </source>
</evidence>
<evidence type="ECO:0000313" key="4">
    <source>
        <dbReference type="Proteomes" id="UP000037460"/>
    </source>
</evidence>
<proteinExistence type="predicted"/>
<dbReference type="Proteomes" id="UP000037460">
    <property type="component" value="Unassembled WGS sequence"/>
</dbReference>
<feature type="compositionally biased region" description="Basic and acidic residues" evidence="2">
    <location>
        <begin position="180"/>
        <end position="197"/>
    </location>
</feature>